<evidence type="ECO:0000313" key="3">
    <source>
        <dbReference type="EMBL" id="SFP51033.1"/>
    </source>
</evidence>
<proteinExistence type="predicted"/>
<dbReference type="InterPro" id="IPR054098">
    <property type="entry name" value="NGO1945-like_C"/>
</dbReference>
<dbReference type="AlphaFoldDB" id="A0A1I5QXQ9"/>
<dbReference type="Pfam" id="PF09836">
    <property type="entry name" value="DUF2063"/>
    <property type="match status" value="1"/>
</dbReference>
<dbReference type="Pfam" id="PF22106">
    <property type="entry name" value="NGO1945_C"/>
    <property type="match status" value="1"/>
</dbReference>
<dbReference type="Proteomes" id="UP000182400">
    <property type="component" value="Unassembled WGS sequence"/>
</dbReference>
<evidence type="ECO:0000313" key="4">
    <source>
        <dbReference type="Proteomes" id="UP000182400"/>
    </source>
</evidence>
<gene>
    <name evidence="3" type="ORF">SAMN05216601_11398</name>
</gene>
<sequence length="239" mass="27309">MSGIEQQRDFAARIRQPEAQPLLSGITSERMAIYEELFFNNVASLVGGAFPVLRGVLGAERWQRLLRVFFAEHRASTPYFLEISQEFIAWLQQGYRAEPDDPAFMLELAHYEWVELALDVSDAQLPERGWSPLAWPLAYCWPVQMIGVDHCPTQPPPEPTCLLVWRDAQDQVRFMQLTPFAYQLALRLQAGEPPVQAQLELAAAHGLAADRTYFDNAHALLDDWQARDIWFAYSEESLS</sequence>
<evidence type="ECO:0000259" key="1">
    <source>
        <dbReference type="Pfam" id="PF09836"/>
    </source>
</evidence>
<dbReference type="STRING" id="658457.SAMN05216601_11398"/>
<dbReference type="Gene3D" id="3.90.930.50">
    <property type="match status" value="1"/>
</dbReference>
<dbReference type="EMBL" id="FOWP01000013">
    <property type="protein sequence ID" value="SFP51033.1"/>
    <property type="molecule type" value="Genomic_DNA"/>
</dbReference>
<dbReference type="InterPro" id="IPR018640">
    <property type="entry name" value="DUF2063"/>
</dbReference>
<dbReference type="Gene3D" id="1.10.150.690">
    <property type="entry name" value="DUF2063"/>
    <property type="match status" value="1"/>
</dbReference>
<dbReference type="RefSeq" id="WP_074941134.1">
    <property type="nucleotide sequence ID" value="NZ_FOWP01000013.1"/>
</dbReference>
<protein>
    <submittedName>
        <fullName evidence="3">Uncharacterized protein</fullName>
    </submittedName>
</protein>
<evidence type="ECO:0000259" key="2">
    <source>
        <dbReference type="Pfam" id="PF22106"/>
    </source>
</evidence>
<reference evidence="3 4" key="1">
    <citation type="submission" date="2016-10" db="EMBL/GenBank/DDBJ databases">
        <authorList>
            <person name="de Groot N.N."/>
        </authorList>
    </citation>
    <scope>NUCLEOTIDE SEQUENCE [LARGE SCALE GENOMIC DNA]</scope>
    <source>
        <strain evidence="3 4">CCUG 59231</strain>
    </source>
</reference>
<organism evidence="3 4">
    <name type="scientific">Ectopseudomonas composti</name>
    <dbReference type="NCBI Taxonomy" id="658457"/>
    <lineage>
        <taxon>Bacteria</taxon>
        <taxon>Pseudomonadati</taxon>
        <taxon>Pseudomonadota</taxon>
        <taxon>Gammaproteobacteria</taxon>
        <taxon>Pseudomonadales</taxon>
        <taxon>Pseudomonadaceae</taxon>
        <taxon>Ectopseudomonas</taxon>
    </lineage>
</organism>
<name>A0A1I5QXQ9_9GAMM</name>
<dbReference type="OrthoDB" id="4146344at2"/>
<accession>A0A1I5QXQ9</accession>
<feature type="domain" description="Putative DNA-binding" evidence="1">
    <location>
        <begin position="5"/>
        <end position="91"/>
    </location>
</feature>
<feature type="domain" description="NGO1945-like C-terminal" evidence="2">
    <location>
        <begin position="131"/>
        <end position="224"/>
    </location>
</feature>
<dbReference type="InterPro" id="IPR044922">
    <property type="entry name" value="DUF2063_N_sf"/>
</dbReference>